<evidence type="ECO:0000313" key="3">
    <source>
        <dbReference type="EMBL" id="RED16953.1"/>
    </source>
</evidence>
<keyword evidence="2" id="KW-0732">Signal</keyword>
<name>A0A3D9FGQ7_9SPHN</name>
<keyword evidence="1" id="KW-1133">Transmembrane helix</keyword>
<keyword evidence="1" id="KW-0812">Transmembrane</keyword>
<evidence type="ECO:0000313" key="4">
    <source>
        <dbReference type="Proteomes" id="UP000256310"/>
    </source>
</evidence>
<comment type="caution">
    <text evidence="3">The sequence shown here is derived from an EMBL/GenBank/DDBJ whole genome shotgun (WGS) entry which is preliminary data.</text>
</comment>
<evidence type="ECO:0000256" key="2">
    <source>
        <dbReference type="SAM" id="SignalP"/>
    </source>
</evidence>
<dbReference type="AlphaFoldDB" id="A0A3D9FGQ7"/>
<accession>A0A3D9FGQ7</accession>
<dbReference type="Proteomes" id="UP000256310">
    <property type="component" value="Unassembled WGS sequence"/>
</dbReference>
<keyword evidence="4" id="KW-1185">Reference proteome</keyword>
<protein>
    <recommendedName>
        <fullName evidence="5">Secreted protein with PEP-CTERM sorting signal</fullName>
    </recommendedName>
</protein>
<proteinExistence type="predicted"/>
<dbReference type="EMBL" id="QRDP01000004">
    <property type="protein sequence ID" value="RED16953.1"/>
    <property type="molecule type" value="Genomic_DNA"/>
</dbReference>
<evidence type="ECO:0000256" key="1">
    <source>
        <dbReference type="SAM" id="Phobius"/>
    </source>
</evidence>
<organism evidence="3 4">
    <name type="scientific">Parasphingopyxis lamellibrachiae</name>
    <dbReference type="NCBI Taxonomy" id="680125"/>
    <lineage>
        <taxon>Bacteria</taxon>
        <taxon>Pseudomonadati</taxon>
        <taxon>Pseudomonadota</taxon>
        <taxon>Alphaproteobacteria</taxon>
        <taxon>Sphingomonadales</taxon>
        <taxon>Sphingomonadaceae</taxon>
        <taxon>Parasphingopyxis</taxon>
    </lineage>
</organism>
<evidence type="ECO:0008006" key="5">
    <source>
        <dbReference type="Google" id="ProtNLM"/>
    </source>
</evidence>
<feature type="chain" id="PRO_5017542502" description="Secreted protein with PEP-CTERM sorting signal" evidence="2">
    <location>
        <begin position="24"/>
        <end position="63"/>
    </location>
</feature>
<feature type="transmembrane region" description="Helical" evidence="1">
    <location>
        <begin position="35"/>
        <end position="51"/>
    </location>
</feature>
<gene>
    <name evidence="3" type="ORF">DFR46_1987</name>
</gene>
<sequence>MPFARLIAAFLAAIAIGATPAMASAVSVDAPGDVMLFGLGVVGLLVGRQVSKRRKKNGSDKPG</sequence>
<feature type="signal peptide" evidence="2">
    <location>
        <begin position="1"/>
        <end position="23"/>
    </location>
</feature>
<dbReference type="RefSeq" id="WP_116236296.1">
    <property type="nucleotide sequence ID" value="NZ_QRDP01000004.1"/>
</dbReference>
<keyword evidence="1" id="KW-0472">Membrane</keyword>
<reference evidence="3 4" key="1">
    <citation type="submission" date="2018-07" db="EMBL/GenBank/DDBJ databases">
        <title>Genomic Encyclopedia of Type Strains, Phase IV (KMG-IV): sequencing the most valuable type-strain genomes for metagenomic binning, comparative biology and taxonomic classification.</title>
        <authorList>
            <person name="Goeker M."/>
        </authorList>
    </citation>
    <scope>NUCLEOTIDE SEQUENCE [LARGE SCALE GENOMIC DNA]</scope>
    <source>
        <strain evidence="3 4">DSM 26725</strain>
    </source>
</reference>